<dbReference type="EMBL" id="CACRXK020003716">
    <property type="protein sequence ID" value="CAB3999963.1"/>
    <property type="molecule type" value="Genomic_DNA"/>
</dbReference>
<proteinExistence type="predicted"/>
<name>A0A7D9I716_PARCT</name>
<protein>
    <submittedName>
        <fullName evidence="1">Uncharacterized protein</fullName>
    </submittedName>
</protein>
<dbReference type="SUPFAM" id="SSF51735">
    <property type="entry name" value="NAD(P)-binding Rossmann-fold domains"/>
    <property type="match status" value="2"/>
</dbReference>
<dbReference type="Proteomes" id="UP001152795">
    <property type="component" value="Unassembled WGS sequence"/>
</dbReference>
<dbReference type="AlphaFoldDB" id="A0A7D9I716"/>
<keyword evidence="2" id="KW-1185">Reference proteome</keyword>
<accession>A0A7D9I716</accession>
<sequence length="405" mass="44711">MAAKSEEDEKDEHFKQLKLVVFGATGATGTEVVKEGLELGHDITAIVRTPENFKLKHENLKIVKGDAYHIDTFEAEFSGKDAVLSSLGSTSIGPFATTTLYSDTMKVIFEAMKRHSVSRLVVLTSWCTKKGPGNPWFMEWIVRPFFLGGILSDIAIMEDFIESANPAEMNYTIVRPPQLTYGEPRHCKLTVFGGTGPTGKEVVRQALKLGHVVTVIARNPEGLEIRHANLKVVQGDACDINSFESALAGKDAVLSCLGSKNSKGPFAFTSLYSDTMKNIIEAMKRNKVGRIIAITSWCTQPGPNNPWFIEWFLKPFIIGANLRDMAIMEELLQNTNPDEINYTIVKPPGLSLAESNGNYNVEEGQCNVGTLMRIPRADVAHFMLKALASEEYNRKSLAIASNHEL</sequence>
<dbReference type="OrthoDB" id="419598at2759"/>
<reference evidence="1" key="1">
    <citation type="submission" date="2020-04" db="EMBL/GenBank/DDBJ databases">
        <authorList>
            <person name="Alioto T."/>
            <person name="Alioto T."/>
            <person name="Gomez Garrido J."/>
        </authorList>
    </citation>
    <scope>NUCLEOTIDE SEQUENCE</scope>
    <source>
        <strain evidence="1">A484AB</strain>
    </source>
</reference>
<evidence type="ECO:0000313" key="2">
    <source>
        <dbReference type="Proteomes" id="UP001152795"/>
    </source>
</evidence>
<dbReference type="Pfam" id="PF13460">
    <property type="entry name" value="NAD_binding_10"/>
    <property type="match status" value="2"/>
</dbReference>
<dbReference type="CDD" id="cd05244">
    <property type="entry name" value="BVR-B_like_SDR_a"/>
    <property type="match status" value="1"/>
</dbReference>
<comment type="caution">
    <text evidence="1">The sequence shown here is derived from an EMBL/GenBank/DDBJ whole genome shotgun (WGS) entry which is preliminary data.</text>
</comment>
<dbReference type="PANTHER" id="PTHR15020:SF50">
    <property type="entry name" value="UPF0659 PROTEIN YMR090W"/>
    <property type="match status" value="1"/>
</dbReference>
<dbReference type="GO" id="GO:0003824">
    <property type="term" value="F:catalytic activity"/>
    <property type="evidence" value="ECO:0007669"/>
    <property type="project" value="UniProtKB-ARBA"/>
</dbReference>
<dbReference type="InterPro" id="IPR036291">
    <property type="entry name" value="NAD(P)-bd_dom_sf"/>
</dbReference>
<dbReference type="InterPro" id="IPR016040">
    <property type="entry name" value="NAD(P)-bd_dom"/>
</dbReference>
<dbReference type="PANTHER" id="PTHR15020">
    <property type="entry name" value="FLAVIN REDUCTASE-RELATED"/>
    <property type="match status" value="1"/>
</dbReference>
<gene>
    <name evidence="1" type="ORF">PACLA_8A041037</name>
</gene>
<dbReference type="Gene3D" id="3.40.50.720">
    <property type="entry name" value="NAD(P)-binding Rossmann-like Domain"/>
    <property type="match status" value="2"/>
</dbReference>
<organism evidence="1 2">
    <name type="scientific">Paramuricea clavata</name>
    <name type="common">Red gorgonian</name>
    <name type="synonym">Violescent sea-whip</name>
    <dbReference type="NCBI Taxonomy" id="317549"/>
    <lineage>
        <taxon>Eukaryota</taxon>
        <taxon>Metazoa</taxon>
        <taxon>Cnidaria</taxon>
        <taxon>Anthozoa</taxon>
        <taxon>Octocorallia</taxon>
        <taxon>Malacalcyonacea</taxon>
        <taxon>Plexauridae</taxon>
        <taxon>Paramuricea</taxon>
    </lineage>
</organism>
<evidence type="ECO:0000313" key="1">
    <source>
        <dbReference type="EMBL" id="CAB3999963.1"/>
    </source>
</evidence>